<proteinExistence type="predicted"/>
<dbReference type="Pfam" id="PF09752">
    <property type="entry name" value="ABHD18"/>
    <property type="match status" value="1"/>
</dbReference>
<dbReference type="SUPFAM" id="SSF53474">
    <property type="entry name" value="alpha/beta-Hydrolases"/>
    <property type="match status" value="1"/>
</dbReference>
<dbReference type="Proteomes" id="UP000315995">
    <property type="component" value="Chromosome"/>
</dbReference>
<dbReference type="Gene3D" id="3.40.50.1820">
    <property type="entry name" value="alpha/beta hydrolase"/>
    <property type="match status" value="1"/>
</dbReference>
<name>A0A4Y6PPH8_PERCE</name>
<dbReference type="GO" id="GO:0016787">
    <property type="term" value="F:hydrolase activity"/>
    <property type="evidence" value="ECO:0007669"/>
    <property type="project" value="UniProtKB-KW"/>
</dbReference>
<dbReference type="OrthoDB" id="5416778at2"/>
<evidence type="ECO:0000313" key="1">
    <source>
        <dbReference type="EMBL" id="QDG50218.1"/>
    </source>
</evidence>
<dbReference type="EMBL" id="CP041186">
    <property type="protein sequence ID" value="QDG50218.1"/>
    <property type="molecule type" value="Genomic_DNA"/>
</dbReference>
<keyword evidence="2" id="KW-1185">Reference proteome</keyword>
<gene>
    <name evidence="1" type="ORF">FIV42_05585</name>
</gene>
<protein>
    <submittedName>
        <fullName evidence="1">Abhydrolase domain-containing 18</fullName>
    </submittedName>
</protein>
<dbReference type="PANTHER" id="PTHR13617:SF14">
    <property type="entry name" value="PROTEIN ABHD18"/>
    <property type="match status" value="1"/>
</dbReference>
<dbReference type="InterPro" id="IPR029058">
    <property type="entry name" value="AB_hydrolase_fold"/>
</dbReference>
<sequence length="402" mass="45565">MATDTTEPHQPYRLLDDDYGSHAPAFDGHDDYKPSWSRRLFAWHSKFVDQFALDVMEKAFLFGESLDWDAAVPGGVDGLRELYGGDSLLDEPDAYYVEPADPNRFRLTKLDDLPDGGERFQLKFDSTYQTWDDTFCDEFGCHSSNEKVTARIWRHHDLSRPTAVCLHCWCGGYLRLEERVFAAKRLYEEGYNVVVVTLPFHGERTPTDAIFSGQFFPSPDLRRTNEAFGQAVSDVRLLTRWLKEEGFDGPMGLLGISLGGYITSLMISLFDTYDFAAPIIAPASFADILWWHGTERKARAMFEDAGVDREMLRAIWAVHCPLSYELKIPAERVLIVAGAGDAVVRPAQSLSLWSHWGEPELRWFAGSHLGHFRWLAGSAVGSDMLDFMNPVVDWLGELDFGR</sequence>
<keyword evidence="1" id="KW-0378">Hydrolase</keyword>
<dbReference type="RefSeq" id="WP_141196714.1">
    <property type="nucleotide sequence ID" value="NZ_CP041186.1"/>
</dbReference>
<accession>A0A4Y6PPH8</accession>
<dbReference type="PANTHER" id="PTHR13617">
    <property type="entry name" value="PROTEIN ABHD18"/>
    <property type="match status" value="1"/>
</dbReference>
<organism evidence="1 2">
    <name type="scientific">Persicimonas caeni</name>
    <dbReference type="NCBI Taxonomy" id="2292766"/>
    <lineage>
        <taxon>Bacteria</taxon>
        <taxon>Deltaproteobacteria</taxon>
        <taxon>Bradymonadales</taxon>
        <taxon>Bradymonadaceae</taxon>
        <taxon>Persicimonas</taxon>
    </lineage>
</organism>
<dbReference type="InterPro" id="IPR019149">
    <property type="entry name" value="ABHD18"/>
</dbReference>
<evidence type="ECO:0000313" key="2">
    <source>
        <dbReference type="Proteomes" id="UP000315995"/>
    </source>
</evidence>
<reference evidence="1 2" key="1">
    <citation type="submission" date="2019-06" db="EMBL/GenBank/DDBJ databases">
        <title>Persicimonas caeni gen. nov., sp. nov., a predatory bacterium isolated from solar saltern.</title>
        <authorList>
            <person name="Wang S."/>
        </authorList>
    </citation>
    <scope>NUCLEOTIDE SEQUENCE [LARGE SCALE GENOMIC DNA]</scope>
    <source>
        <strain evidence="1 2">YN101</strain>
    </source>
</reference>
<dbReference type="AlphaFoldDB" id="A0A4Y6PPH8"/>
<accession>A0A5B8Y6P5</accession>